<reference evidence="1 2" key="1">
    <citation type="journal article" date="2014" name="Nat. Commun.">
        <title>Molecular traces of alternative social organization in a termite genome.</title>
        <authorList>
            <person name="Terrapon N."/>
            <person name="Li C."/>
            <person name="Robertson H.M."/>
            <person name="Ji L."/>
            <person name="Meng X."/>
            <person name="Booth W."/>
            <person name="Chen Z."/>
            <person name="Childers C.P."/>
            <person name="Glastad K.M."/>
            <person name="Gokhale K."/>
            <person name="Gowin J."/>
            <person name="Gronenberg W."/>
            <person name="Hermansen R.A."/>
            <person name="Hu H."/>
            <person name="Hunt B.G."/>
            <person name="Huylmans A.K."/>
            <person name="Khalil S.M."/>
            <person name="Mitchell R.D."/>
            <person name="Munoz-Torres M.C."/>
            <person name="Mustard J.A."/>
            <person name="Pan H."/>
            <person name="Reese J.T."/>
            <person name="Scharf M.E."/>
            <person name="Sun F."/>
            <person name="Vogel H."/>
            <person name="Xiao J."/>
            <person name="Yang W."/>
            <person name="Yang Z."/>
            <person name="Yang Z."/>
            <person name="Zhou J."/>
            <person name="Zhu J."/>
            <person name="Brent C.S."/>
            <person name="Elsik C.G."/>
            <person name="Goodisman M.A."/>
            <person name="Liberles D.A."/>
            <person name="Roe R.M."/>
            <person name="Vargo E.L."/>
            <person name="Vilcinskas A."/>
            <person name="Wang J."/>
            <person name="Bornberg-Bauer E."/>
            <person name="Korb J."/>
            <person name="Zhang G."/>
            <person name="Liebig J."/>
        </authorList>
    </citation>
    <scope>NUCLEOTIDE SEQUENCE [LARGE SCALE GENOMIC DNA]</scope>
    <source>
        <tissue evidence="1">Whole organism</tissue>
    </source>
</reference>
<dbReference type="AlphaFoldDB" id="A0A067RIF8"/>
<protein>
    <submittedName>
        <fullName evidence="1">Uncharacterized protein</fullName>
    </submittedName>
</protein>
<evidence type="ECO:0000313" key="2">
    <source>
        <dbReference type="Proteomes" id="UP000027135"/>
    </source>
</evidence>
<name>A0A067RIF8_ZOONE</name>
<organism evidence="1 2">
    <name type="scientific">Zootermopsis nevadensis</name>
    <name type="common">Dampwood termite</name>
    <dbReference type="NCBI Taxonomy" id="136037"/>
    <lineage>
        <taxon>Eukaryota</taxon>
        <taxon>Metazoa</taxon>
        <taxon>Ecdysozoa</taxon>
        <taxon>Arthropoda</taxon>
        <taxon>Hexapoda</taxon>
        <taxon>Insecta</taxon>
        <taxon>Pterygota</taxon>
        <taxon>Neoptera</taxon>
        <taxon>Polyneoptera</taxon>
        <taxon>Dictyoptera</taxon>
        <taxon>Blattodea</taxon>
        <taxon>Blattoidea</taxon>
        <taxon>Termitoidae</taxon>
        <taxon>Termopsidae</taxon>
        <taxon>Zootermopsis</taxon>
    </lineage>
</organism>
<gene>
    <name evidence="1" type="ORF">L798_00727</name>
</gene>
<keyword evidence="2" id="KW-1185">Reference proteome</keyword>
<sequence>MYRDVGACINSSERNSAGKGRFANAIPLRTDTCSSSFRTEPGRAMTQTLAGTVCRSPFSRSGTYTLRCNLNPLALDADVLNKRKCIYEKNISTHPGTAKSASLQSRFSAVEEHPEVGEGSDSMNSMMW</sequence>
<accession>A0A067RIF8</accession>
<dbReference type="EMBL" id="KK852485">
    <property type="protein sequence ID" value="KDR22813.1"/>
    <property type="molecule type" value="Genomic_DNA"/>
</dbReference>
<evidence type="ECO:0000313" key="1">
    <source>
        <dbReference type="EMBL" id="KDR22813.1"/>
    </source>
</evidence>
<dbReference type="Proteomes" id="UP000027135">
    <property type="component" value="Unassembled WGS sequence"/>
</dbReference>
<proteinExistence type="predicted"/>
<dbReference type="InParanoid" id="A0A067RIF8"/>